<keyword evidence="1" id="KW-0812">Transmembrane</keyword>
<gene>
    <name evidence="2" type="ORF">A361_20725</name>
</gene>
<proteinExistence type="predicted"/>
<feature type="transmembrane region" description="Helical" evidence="1">
    <location>
        <begin position="36"/>
        <end position="53"/>
    </location>
</feature>
<dbReference type="RefSeq" id="WP_019380426.1">
    <property type="nucleotide sequence ID" value="NZ_CP015506.1"/>
</dbReference>
<dbReference type="STRING" id="1196031.A361_20725"/>
<feature type="transmembrane region" description="Helical" evidence="1">
    <location>
        <begin position="59"/>
        <end position="77"/>
    </location>
</feature>
<dbReference type="KEGG" id="bon:A361_20725"/>
<organism evidence="2 3">
    <name type="scientific">Cytobacillus oceanisediminis 2691</name>
    <dbReference type="NCBI Taxonomy" id="1196031"/>
    <lineage>
        <taxon>Bacteria</taxon>
        <taxon>Bacillati</taxon>
        <taxon>Bacillota</taxon>
        <taxon>Bacilli</taxon>
        <taxon>Bacillales</taxon>
        <taxon>Bacillaceae</taxon>
        <taxon>Cytobacillus</taxon>
    </lineage>
</organism>
<protein>
    <submittedName>
        <fullName evidence="2">Uncharacterized protein</fullName>
    </submittedName>
</protein>
<dbReference type="EMBL" id="CP015506">
    <property type="protein sequence ID" value="AND41482.1"/>
    <property type="molecule type" value="Genomic_DNA"/>
</dbReference>
<sequence length="142" mass="16077">MNFLMGILYVAICFIIIFLSYKTLAELIKSQQKYTIGVIIGIILFLGAIWWGAFTSSPIPKYFTVIFTVITFAWSLIELSGCIEEEQKRNRWQGVTKVLFGIVVVGLVILLAEGKHLIENFDTSVLETIAFSIFIMLFGLKK</sequence>
<feature type="transmembrane region" description="Helical" evidence="1">
    <location>
        <begin position="124"/>
        <end position="140"/>
    </location>
</feature>
<keyword evidence="1" id="KW-1133">Transmembrane helix</keyword>
<feature type="transmembrane region" description="Helical" evidence="1">
    <location>
        <begin position="6"/>
        <end position="24"/>
    </location>
</feature>
<dbReference type="AlphaFoldDB" id="A0A160MEC2"/>
<accession>A0A160MEC2</accession>
<evidence type="ECO:0000313" key="2">
    <source>
        <dbReference type="EMBL" id="AND41482.1"/>
    </source>
</evidence>
<feature type="transmembrane region" description="Helical" evidence="1">
    <location>
        <begin position="98"/>
        <end position="118"/>
    </location>
</feature>
<keyword evidence="1" id="KW-0472">Membrane</keyword>
<evidence type="ECO:0000256" key="1">
    <source>
        <dbReference type="SAM" id="Phobius"/>
    </source>
</evidence>
<reference evidence="2 3" key="1">
    <citation type="submission" date="2016-04" db="EMBL/GenBank/DDBJ databases">
        <title>Complete genome sequence of Bacillus oceanisediminis strain 2691.</title>
        <authorList>
            <person name="Jeong H."/>
            <person name="Kim H.J."/>
            <person name="Lee D.-W."/>
        </authorList>
    </citation>
    <scope>NUCLEOTIDE SEQUENCE [LARGE SCALE GENOMIC DNA]</scope>
    <source>
        <strain evidence="2 3">2691</strain>
    </source>
</reference>
<dbReference type="Proteomes" id="UP000077856">
    <property type="component" value="Chromosome"/>
</dbReference>
<evidence type="ECO:0000313" key="3">
    <source>
        <dbReference type="Proteomes" id="UP000077856"/>
    </source>
</evidence>
<name>A0A160MEC2_9BACI</name>